<proteinExistence type="predicted"/>
<accession>A0A919UD35</accession>
<comment type="caution">
    <text evidence="2">The sequence shown here is derived from an EMBL/GenBank/DDBJ whole genome shotgun (WGS) entry which is preliminary data.</text>
</comment>
<organism evidence="2 3">
    <name type="scientific">Dactylosporangium siamense</name>
    <dbReference type="NCBI Taxonomy" id="685454"/>
    <lineage>
        <taxon>Bacteria</taxon>
        <taxon>Bacillati</taxon>
        <taxon>Actinomycetota</taxon>
        <taxon>Actinomycetes</taxon>
        <taxon>Micromonosporales</taxon>
        <taxon>Micromonosporaceae</taxon>
        <taxon>Dactylosporangium</taxon>
    </lineage>
</organism>
<feature type="region of interest" description="Disordered" evidence="1">
    <location>
        <begin position="1"/>
        <end position="36"/>
    </location>
</feature>
<gene>
    <name evidence="2" type="ORF">Dsi01nite_091400</name>
</gene>
<dbReference type="Proteomes" id="UP000660611">
    <property type="component" value="Unassembled WGS sequence"/>
</dbReference>
<dbReference type="AlphaFoldDB" id="A0A919UD35"/>
<sequence length="104" mass="11036">MSAAQVGAGLNPAGAPPRRGLMARSQEDGTTNVSSTVPMCRLPVTRIRMGVTIATPPDNFGGAASRCKNAFDHEIEQMGKIGSREKCRTLLLHLQTWDCEPAAG</sequence>
<name>A0A919UD35_9ACTN</name>
<keyword evidence="3" id="KW-1185">Reference proteome</keyword>
<dbReference type="EMBL" id="BONQ01000149">
    <property type="protein sequence ID" value="GIG51099.1"/>
    <property type="molecule type" value="Genomic_DNA"/>
</dbReference>
<protein>
    <submittedName>
        <fullName evidence="2">Uncharacterized protein</fullName>
    </submittedName>
</protein>
<reference evidence="2" key="1">
    <citation type="submission" date="2021-01" db="EMBL/GenBank/DDBJ databases">
        <title>Whole genome shotgun sequence of Dactylosporangium siamense NBRC 106093.</title>
        <authorList>
            <person name="Komaki H."/>
            <person name="Tamura T."/>
        </authorList>
    </citation>
    <scope>NUCLEOTIDE SEQUENCE</scope>
    <source>
        <strain evidence="2">NBRC 106093</strain>
    </source>
</reference>
<evidence type="ECO:0000313" key="2">
    <source>
        <dbReference type="EMBL" id="GIG51099.1"/>
    </source>
</evidence>
<evidence type="ECO:0000256" key="1">
    <source>
        <dbReference type="SAM" id="MobiDB-lite"/>
    </source>
</evidence>
<evidence type="ECO:0000313" key="3">
    <source>
        <dbReference type="Proteomes" id="UP000660611"/>
    </source>
</evidence>